<dbReference type="KEGG" id="siv:SSIL_0512"/>
<dbReference type="HOGENOM" id="CLU_1314707_0_0_9"/>
<evidence type="ECO:0000313" key="1">
    <source>
        <dbReference type="EMBL" id="BAK14935.1"/>
    </source>
</evidence>
<dbReference type="AlphaFoldDB" id="F2F7L0"/>
<organism evidence="1 2">
    <name type="scientific">Solibacillus silvestris (strain StLB046)</name>
    <name type="common">Bacillus silvestris</name>
    <dbReference type="NCBI Taxonomy" id="1002809"/>
    <lineage>
        <taxon>Bacteria</taxon>
        <taxon>Bacillati</taxon>
        <taxon>Bacillota</taxon>
        <taxon>Bacilli</taxon>
        <taxon>Bacillales</taxon>
        <taxon>Caryophanaceae</taxon>
        <taxon>Solibacillus</taxon>
    </lineage>
</organism>
<dbReference type="eggNOG" id="ENOG50310YQ">
    <property type="taxonomic scope" value="Bacteria"/>
</dbReference>
<reference evidence="1 2" key="2">
    <citation type="journal article" date="2012" name="J. Biosci. Bioeng.">
        <title>Complete genome sequence and characterization of the N-acylhomoserine lactone-degrading gene of the potato leaf-associated Solibacillus silvestris.</title>
        <authorList>
            <person name="Morohoshi T."/>
            <person name="Tominaga Y."/>
            <person name="Someya N."/>
            <person name="Ikeda T."/>
        </authorList>
    </citation>
    <scope>NUCLEOTIDE SEQUENCE [LARGE SCALE GENOMIC DNA]</scope>
    <source>
        <strain evidence="1 2">StLB046</strain>
    </source>
</reference>
<dbReference type="RefSeq" id="WP_014822607.1">
    <property type="nucleotide sequence ID" value="NC_018065.1"/>
</dbReference>
<proteinExistence type="predicted"/>
<reference evidence="2" key="1">
    <citation type="submission" date="2011-04" db="EMBL/GenBank/DDBJ databases">
        <title>Genome sequence of Solibacillus silvestris StLB046.</title>
        <authorList>
            <person name="Morohoshi T."/>
            <person name="Someya N."/>
            <person name="Ikeda T."/>
        </authorList>
    </citation>
    <scope>NUCLEOTIDE SEQUENCE [LARGE SCALE GENOMIC DNA]</scope>
    <source>
        <strain evidence="2">StLB046</strain>
    </source>
</reference>
<dbReference type="EMBL" id="AP012157">
    <property type="protein sequence ID" value="BAK14935.1"/>
    <property type="molecule type" value="Genomic_DNA"/>
</dbReference>
<accession>F2F7L0</accession>
<dbReference type="PATRIC" id="fig|1002809.3.peg.518"/>
<keyword evidence="2" id="KW-1185">Reference proteome</keyword>
<name>F2F7L0_SOLSS</name>
<evidence type="ECO:0000313" key="2">
    <source>
        <dbReference type="Proteomes" id="UP000006691"/>
    </source>
</evidence>
<dbReference type="Proteomes" id="UP000006691">
    <property type="component" value="Chromosome"/>
</dbReference>
<protein>
    <submittedName>
        <fullName evidence="1">ABC-type dipeptide transport system, periplasmic component</fullName>
    </submittedName>
</protein>
<sequence>MKIVLEKDRQLLMHSPLYRFTNENSEEPNSVTILHHPEVDAYKPFSTSEKLGFVYFDLWSYSFAIQLQQVLKAHDMVKGVLRLRRTTNNFSYIEEDILAISEWFGNVRNVSVRSNEIGENHYTIVLCEFGESIMAHLEYRTGQDRIEFEWSSHLHIAEFDSLQMTSDSDNNRNLFKNIDAVLQYAIQWNDAYDGKLAAVRLLLQRGELQ</sequence>
<gene>
    <name evidence="1" type="ordered locus">SSIL_0512</name>
</gene>